<comment type="caution">
    <text evidence="2">The sequence shown here is derived from an EMBL/GenBank/DDBJ whole genome shotgun (WGS) entry which is preliminary data.</text>
</comment>
<dbReference type="Proteomes" id="UP000315783">
    <property type="component" value="Unassembled WGS sequence"/>
</dbReference>
<proteinExistence type="predicted"/>
<reference evidence="2 3" key="1">
    <citation type="journal article" date="2019" name="Appl. Microbiol. Biotechnol.">
        <title>Genome sequence of Isaria javanica and comparative genome analysis insights into family S53 peptidase evolution in fungal entomopathogens.</title>
        <authorList>
            <person name="Lin R."/>
            <person name="Zhang X."/>
            <person name="Xin B."/>
            <person name="Zou M."/>
            <person name="Gao Y."/>
            <person name="Qin F."/>
            <person name="Hu Q."/>
            <person name="Xie B."/>
            <person name="Cheng X."/>
        </authorList>
    </citation>
    <scope>NUCLEOTIDE SEQUENCE [LARGE SCALE GENOMIC DNA]</scope>
    <source>
        <strain evidence="2 3">IJ1G</strain>
    </source>
</reference>
<sequence>MIREREMHHVMSCHVITVNVDGKKPERPRIFGVLLSFHDVSKLKETGKTKTNAPKKESCTMQSHLG</sequence>
<dbReference type="AlphaFoldDB" id="A0A545V0B2"/>
<keyword evidence="3" id="KW-1185">Reference proteome</keyword>
<name>A0A545V0B2_9HYPO</name>
<organism evidence="2 3">
    <name type="scientific">Cordyceps javanica</name>
    <dbReference type="NCBI Taxonomy" id="43265"/>
    <lineage>
        <taxon>Eukaryota</taxon>
        <taxon>Fungi</taxon>
        <taxon>Dikarya</taxon>
        <taxon>Ascomycota</taxon>
        <taxon>Pezizomycotina</taxon>
        <taxon>Sordariomycetes</taxon>
        <taxon>Hypocreomycetidae</taxon>
        <taxon>Hypocreales</taxon>
        <taxon>Cordycipitaceae</taxon>
        <taxon>Cordyceps</taxon>
    </lineage>
</organism>
<dbReference type="EMBL" id="SPUK01000008">
    <property type="protein sequence ID" value="TQV95148.1"/>
    <property type="molecule type" value="Genomic_DNA"/>
</dbReference>
<feature type="compositionally biased region" description="Basic and acidic residues" evidence="1">
    <location>
        <begin position="46"/>
        <end position="58"/>
    </location>
</feature>
<protein>
    <submittedName>
        <fullName evidence="2">Uncharacterized protein</fullName>
    </submittedName>
</protein>
<feature type="region of interest" description="Disordered" evidence="1">
    <location>
        <begin position="46"/>
        <end position="66"/>
    </location>
</feature>
<evidence type="ECO:0000313" key="3">
    <source>
        <dbReference type="Proteomes" id="UP000315783"/>
    </source>
</evidence>
<evidence type="ECO:0000313" key="2">
    <source>
        <dbReference type="EMBL" id="TQV95148.1"/>
    </source>
</evidence>
<accession>A0A545V0B2</accession>
<evidence type="ECO:0000256" key="1">
    <source>
        <dbReference type="SAM" id="MobiDB-lite"/>
    </source>
</evidence>
<gene>
    <name evidence="2" type="ORF">IF1G_06135</name>
</gene>